<reference evidence="3" key="1">
    <citation type="journal article" date="2017" name="Genome Biol.">
        <title>Comparative genomics reveals high biological diversity and specific adaptations in the industrially and medically important fungal genus Aspergillus.</title>
        <authorList>
            <person name="de Vries R.P."/>
            <person name="Riley R."/>
            <person name="Wiebenga A."/>
            <person name="Aguilar-Osorio G."/>
            <person name="Amillis S."/>
            <person name="Uchima C.A."/>
            <person name="Anderluh G."/>
            <person name="Asadollahi M."/>
            <person name="Askin M."/>
            <person name="Barry K."/>
            <person name="Battaglia E."/>
            <person name="Bayram O."/>
            <person name="Benocci T."/>
            <person name="Braus-Stromeyer S.A."/>
            <person name="Caldana C."/>
            <person name="Canovas D."/>
            <person name="Cerqueira G.C."/>
            <person name="Chen F."/>
            <person name="Chen W."/>
            <person name="Choi C."/>
            <person name="Clum A."/>
            <person name="Dos Santos R.A."/>
            <person name="Damasio A.R."/>
            <person name="Diallinas G."/>
            <person name="Emri T."/>
            <person name="Fekete E."/>
            <person name="Flipphi M."/>
            <person name="Freyberg S."/>
            <person name="Gallo A."/>
            <person name="Gournas C."/>
            <person name="Habgood R."/>
            <person name="Hainaut M."/>
            <person name="Harispe M.L."/>
            <person name="Henrissat B."/>
            <person name="Hilden K.S."/>
            <person name="Hope R."/>
            <person name="Hossain A."/>
            <person name="Karabika E."/>
            <person name="Karaffa L."/>
            <person name="Karanyi Z."/>
            <person name="Krasevec N."/>
            <person name="Kuo A."/>
            <person name="Kusch H."/>
            <person name="LaButti K."/>
            <person name="Lagendijk E.L."/>
            <person name="Lapidus A."/>
            <person name="Levasseur A."/>
            <person name="Lindquist E."/>
            <person name="Lipzen A."/>
            <person name="Logrieco A.F."/>
            <person name="MacCabe A."/>
            <person name="Maekelae M.R."/>
            <person name="Malavazi I."/>
            <person name="Melin P."/>
            <person name="Meyer V."/>
            <person name="Mielnichuk N."/>
            <person name="Miskei M."/>
            <person name="Molnar A.P."/>
            <person name="Mule G."/>
            <person name="Ngan C.Y."/>
            <person name="Orejas M."/>
            <person name="Orosz E."/>
            <person name="Ouedraogo J.P."/>
            <person name="Overkamp K.M."/>
            <person name="Park H.-S."/>
            <person name="Perrone G."/>
            <person name="Piumi F."/>
            <person name="Punt P.J."/>
            <person name="Ram A.F."/>
            <person name="Ramon A."/>
            <person name="Rauscher S."/>
            <person name="Record E."/>
            <person name="Riano-Pachon D.M."/>
            <person name="Robert V."/>
            <person name="Roehrig J."/>
            <person name="Ruller R."/>
            <person name="Salamov A."/>
            <person name="Salih N.S."/>
            <person name="Samson R.A."/>
            <person name="Sandor E."/>
            <person name="Sanguinetti M."/>
            <person name="Schuetze T."/>
            <person name="Sepcic K."/>
            <person name="Shelest E."/>
            <person name="Sherlock G."/>
            <person name="Sophianopoulou V."/>
            <person name="Squina F.M."/>
            <person name="Sun H."/>
            <person name="Susca A."/>
            <person name="Todd R.B."/>
            <person name="Tsang A."/>
            <person name="Unkles S.E."/>
            <person name="van de Wiele N."/>
            <person name="van Rossen-Uffink D."/>
            <person name="Oliveira J.V."/>
            <person name="Vesth T.C."/>
            <person name="Visser J."/>
            <person name="Yu J.-H."/>
            <person name="Zhou M."/>
            <person name="Andersen M.R."/>
            <person name="Archer D.B."/>
            <person name="Baker S.E."/>
            <person name="Benoit I."/>
            <person name="Brakhage A.A."/>
            <person name="Braus G.H."/>
            <person name="Fischer R."/>
            <person name="Frisvad J.C."/>
            <person name="Goldman G.H."/>
            <person name="Houbraken J."/>
            <person name="Oakley B."/>
            <person name="Pocsi I."/>
            <person name="Scazzocchio C."/>
            <person name="Seiboth B."/>
            <person name="vanKuyk P.A."/>
            <person name="Wortman J."/>
            <person name="Dyer P.S."/>
            <person name="Grigoriev I.V."/>
        </authorList>
    </citation>
    <scope>NUCLEOTIDE SEQUENCE [LARGE SCALE GENOMIC DNA]</scope>
    <source>
        <strain evidence="3">DTO 134E9</strain>
    </source>
</reference>
<organism evidence="2 3">
    <name type="scientific">Aspergillus wentii DTO 134E9</name>
    <dbReference type="NCBI Taxonomy" id="1073089"/>
    <lineage>
        <taxon>Eukaryota</taxon>
        <taxon>Fungi</taxon>
        <taxon>Dikarya</taxon>
        <taxon>Ascomycota</taxon>
        <taxon>Pezizomycotina</taxon>
        <taxon>Eurotiomycetes</taxon>
        <taxon>Eurotiomycetidae</taxon>
        <taxon>Eurotiales</taxon>
        <taxon>Aspergillaceae</taxon>
        <taxon>Aspergillus</taxon>
        <taxon>Aspergillus subgen. Cremei</taxon>
    </lineage>
</organism>
<feature type="chain" id="PRO_5012883057" evidence="1">
    <location>
        <begin position="30"/>
        <end position="193"/>
    </location>
</feature>
<evidence type="ECO:0000313" key="2">
    <source>
        <dbReference type="EMBL" id="OJJ37263.1"/>
    </source>
</evidence>
<dbReference type="VEuPathDB" id="FungiDB:ASPWEDRAFT_446669"/>
<feature type="signal peptide" evidence="1">
    <location>
        <begin position="1"/>
        <end position="29"/>
    </location>
</feature>
<gene>
    <name evidence="2" type="ORF">ASPWEDRAFT_446669</name>
</gene>
<name>A0A1L9RQW4_ASPWE</name>
<dbReference type="AlphaFoldDB" id="A0A1L9RQW4"/>
<dbReference type="GeneID" id="63752164"/>
<dbReference type="RefSeq" id="XP_040690939.1">
    <property type="nucleotide sequence ID" value="XM_040836316.1"/>
</dbReference>
<keyword evidence="1" id="KW-0732">Signal</keyword>
<evidence type="ECO:0000256" key="1">
    <source>
        <dbReference type="SAM" id="SignalP"/>
    </source>
</evidence>
<keyword evidence="3" id="KW-1185">Reference proteome</keyword>
<proteinExistence type="predicted"/>
<evidence type="ECO:0000313" key="3">
    <source>
        <dbReference type="Proteomes" id="UP000184383"/>
    </source>
</evidence>
<protein>
    <submittedName>
        <fullName evidence="2">Uncharacterized protein</fullName>
    </submittedName>
</protein>
<dbReference type="Proteomes" id="UP000184383">
    <property type="component" value="Unassembled WGS sequence"/>
</dbReference>
<dbReference type="EMBL" id="KV878211">
    <property type="protein sequence ID" value="OJJ37263.1"/>
    <property type="molecule type" value="Genomic_DNA"/>
</dbReference>
<sequence length="193" mass="21760">MELTFFLCSLYHLHLVSVSICSTVSITLGRPWSCLLGPASYGRGISLERRLTDLTASYTEDGVNILINIDNTSSVLCVQFGLLFVTISCRLGKKKEKKSLSSGSEPTMPVEVLAAIHLTQSISAKLCPRAKQMLAWLRSPNSSDKSTICSIMRQTQFASRKLQQRHYETYDIVFRGITWEETLVRMGELNWQY</sequence>
<accession>A0A1L9RQW4</accession>